<dbReference type="SUPFAM" id="SSF103473">
    <property type="entry name" value="MFS general substrate transporter"/>
    <property type="match status" value="1"/>
</dbReference>
<gene>
    <name evidence="7" type="ORF">F4693_001513</name>
</gene>
<dbReference type="AlphaFoldDB" id="A0A7X0JC69"/>
<reference evidence="7 8" key="2">
    <citation type="submission" date="2020-08" db="EMBL/GenBank/DDBJ databases">
        <authorList>
            <person name="Partida-Martinez L."/>
            <person name="Huntemann M."/>
            <person name="Clum A."/>
            <person name="Wang J."/>
            <person name="Palaniappan K."/>
            <person name="Ritter S."/>
            <person name="Chen I.-M."/>
            <person name="Stamatis D."/>
            <person name="Reddy T."/>
            <person name="O'Malley R."/>
            <person name="Daum C."/>
            <person name="Shapiro N."/>
            <person name="Ivanova N."/>
            <person name="Kyrpides N."/>
            <person name="Woyke T."/>
        </authorList>
    </citation>
    <scope>NUCLEOTIDE SEQUENCE [LARGE SCALE GENOMIC DNA]</scope>
    <source>
        <strain evidence="7 8">AS3.13</strain>
    </source>
</reference>
<feature type="transmembrane region" description="Helical" evidence="5">
    <location>
        <begin position="331"/>
        <end position="348"/>
    </location>
</feature>
<feature type="transmembrane region" description="Helical" evidence="5">
    <location>
        <begin position="144"/>
        <end position="166"/>
    </location>
</feature>
<reference evidence="7 8" key="1">
    <citation type="submission" date="2020-08" db="EMBL/GenBank/DDBJ databases">
        <title>The Agave Microbiome: Exploring the role of microbial communities in plant adaptations to desert environments.</title>
        <authorList>
            <person name="Partida-Martinez L.P."/>
        </authorList>
    </citation>
    <scope>NUCLEOTIDE SEQUENCE [LARGE SCALE GENOMIC DNA]</scope>
    <source>
        <strain evidence="7 8">AS3.13</strain>
    </source>
</reference>
<feature type="transmembrane region" description="Helical" evidence="5">
    <location>
        <begin position="172"/>
        <end position="191"/>
    </location>
</feature>
<proteinExistence type="predicted"/>
<feature type="transmembrane region" description="Helical" evidence="5">
    <location>
        <begin position="103"/>
        <end position="123"/>
    </location>
</feature>
<dbReference type="Pfam" id="PF07690">
    <property type="entry name" value="MFS_1"/>
    <property type="match status" value="1"/>
</dbReference>
<evidence type="ECO:0000256" key="1">
    <source>
        <dbReference type="ARBA" id="ARBA00004141"/>
    </source>
</evidence>
<dbReference type="InterPro" id="IPR036259">
    <property type="entry name" value="MFS_trans_sf"/>
</dbReference>
<evidence type="ECO:0000313" key="8">
    <source>
        <dbReference type="Proteomes" id="UP000522313"/>
    </source>
</evidence>
<feature type="domain" description="Major facilitator superfamily (MFS) profile" evidence="6">
    <location>
        <begin position="13"/>
        <end position="421"/>
    </location>
</feature>
<feature type="transmembrane region" description="Helical" evidence="5">
    <location>
        <begin position="395"/>
        <end position="416"/>
    </location>
</feature>
<feature type="transmembrane region" description="Helical" evidence="5">
    <location>
        <begin position="79"/>
        <end position="97"/>
    </location>
</feature>
<organism evidence="7 8">
    <name type="scientific">Sphingomonas endophytica</name>
    <dbReference type="NCBI Taxonomy" id="869719"/>
    <lineage>
        <taxon>Bacteria</taxon>
        <taxon>Pseudomonadati</taxon>
        <taxon>Pseudomonadota</taxon>
        <taxon>Alphaproteobacteria</taxon>
        <taxon>Sphingomonadales</taxon>
        <taxon>Sphingomonadaceae</taxon>
        <taxon>Sphingomonas</taxon>
    </lineage>
</organism>
<evidence type="ECO:0000256" key="4">
    <source>
        <dbReference type="ARBA" id="ARBA00023136"/>
    </source>
</evidence>
<keyword evidence="3 5" id="KW-1133">Transmembrane helix</keyword>
<dbReference type="Proteomes" id="UP000522313">
    <property type="component" value="Unassembled WGS sequence"/>
</dbReference>
<comment type="subcellular location">
    <subcellularLocation>
        <location evidence="1">Membrane</location>
        <topology evidence="1">Multi-pass membrane protein</topology>
    </subcellularLocation>
</comment>
<keyword evidence="2 5" id="KW-0812">Transmembrane</keyword>
<evidence type="ECO:0000256" key="3">
    <source>
        <dbReference type="ARBA" id="ARBA00022989"/>
    </source>
</evidence>
<name>A0A7X0JC69_9SPHN</name>
<dbReference type="GO" id="GO:0022857">
    <property type="term" value="F:transmembrane transporter activity"/>
    <property type="evidence" value="ECO:0007669"/>
    <property type="project" value="InterPro"/>
</dbReference>
<evidence type="ECO:0000256" key="5">
    <source>
        <dbReference type="SAM" id="Phobius"/>
    </source>
</evidence>
<keyword evidence="4 5" id="KW-0472">Membrane</keyword>
<feature type="transmembrane region" description="Helical" evidence="5">
    <location>
        <begin position="305"/>
        <end position="325"/>
    </location>
</feature>
<dbReference type="RefSeq" id="WP_376699673.1">
    <property type="nucleotide sequence ID" value="NZ_JACHBT010000007.1"/>
</dbReference>
<dbReference type="PANTHER" id="PTHR11662:SF399">
    <property type="entry name" value="FI19708P1-RELATED"/>
    <property type="match status" value="1"/>
</dbReference>
<feature type="transmembrane region" description="Helical" evidence="5">
    <location>
        <begin position="273"/>
        <end position="293"/>
    </location>
</feature>
<dbReference type="PANTHER" id="PTHR11662">
    <property type="entry name" value="SOLUTE CARRIER FAMILY 17"/>
    <property type="match status" value="1"/>
</dbReference>
<dbReference type="Gene3D" id="1.20.1250.20">
    <property type="entry name" value="MFS general substrate transporter like domains"/>
    <property type="match status" value="2"/>
</dbReference>
<feature type="transmembrane region" description="Helical" evidence="5">
    <location>
        <begin position="236"/>
        <end position="261"/>
    </location>
</feature>
<evidence type="ECO:0000256" key="2">
    <source>
        <dbReference type="ARBA" id="ARBA00022692"/>
    </source>
</evidence>
<feature type="transmembrane region" description="Helical" evidence="5">
    <location>
        <begin position="50"/>
        <end position="72"/>
    </location>
</feature>
<dbReference type="GO" id="GO:0016020">
    <property type="term" value="C:membrane"/>
    <property type="evidence" value="ECO:0007669"/>
    <property type="project" value="UniProtKB-SubCell"/>
</dbReference>
<dbReference type="InterPro" id="IPR020846">
    <property type="entry name" value="MFS_dom"/>
</dbReference>
<protein>
    <submittedName>
        <fullName evidence="7">ACS family glucarate transporter-like MFS transporter</fullName>
    </submittedName>
</protein>
<evidence type="ECO:0000313" key="7">
    <source>
        <dbReference type="EMBL" id="MBB6504540.1"/>
    </source>
</evidence>
<accession>A0A7X0JC69</accession>
<comment type="caution">
    <text evidence="7">The sequence shown here is derived from an EMBL/GenBank/DDBJ whole genome shotgun (WGS) entry which is preliminary data.</text>
</comment>
<evidence type="ECO:0000259" key="6">
    <source>
        <dbReference type="PROSITE" id="PS50850"/>
    </source>
</evidence>
<dbReference type="PROSITE" id="PS50850">
    <property type="entry name" value="MFS"/>
    <property type="match status" value="1"/>
</dbReference>
<feature type="transmembrane region" description="Helical" evidence="5">
    <location>
        <begin position="369"/>
        <end position="389"/>
    </location>
</feature>
<dbReference type="EMBL" id="JACHBT010000007">
    <property type="protein sequence ID" value="MBB6504540.1"/>
    <property type="molecule type" value="Genomic_DNA"/>
</dbReference>
<dbReference type="CDD" id="cd17319">
    <property type="entry name" value="MFS_ExuT_GudP_like"/>
    <property type="match status" value="1"/>
</dbReference>
<dbReference type="InterPro" id="IPR050382">
    <property type="entry name" value="MFS_Na/Anion_cotransporter"/>
</dbReference>
<sequence length="440" mass="46326">MAGAGRSSVRVRLVAMLFVISAIAFLDRTNISVAGVQMRQEYAIDQIRLGWVFSAFLIGYAAFQVPAGWLAARIGPRRLLTLALVWWGVFSIATAWVPPGSAHAITLLMLVRFGLGIGEAAVYPSGNQFVSRWVPAQERGKANGLIFAGVGAGSGLTPPLISGVVAFGGWRASFYVCALIGLIAAVVWFVVARDRPQEHPRVNAAELAHIEAGLPHATAGAAGPIPWRAILGSRAVWGLFLSYFAFGYVIWIFFSWFFIYLAEARGLDLKSSALFGMAPFLAMTVGCLAGGAVNDAVSRRHGLYWGRSGLAMLSFALTALFLLIGSQVDNAPLAVMTLALGGGAIYLSQSSFWSVTADIAGPHTGVVSGLMNVGCQIGGALTASLTPWIAARYGWAAAFGTGAGVVILGIAAWAIVDPRRLIEPEQTPAPDHGAAIAQQA</sequence>
<dbReference type="InterPro" id="IPR011701">
    <property type="entry name" value="MFS"/>
</dbReference>